<reference evidence="2 3" key="1">
    <citation type="submission" date="2024-10" db="EMBL/GenBank/DDBJ databases">
        <title>The Natural Products Discovery Center: Release of the First 8490 Sequenced Strains for Exploring Actinobacteria Biosynthetic Diversity.</title>
        <authorList>
            <person name="Kalkreuter E."/>
            <person name="Kautsar S.A."/>
            <person name="Yang D."/>
            <person name="Bader C.D."/>
            <person name="Teijaro C.N."/>
            <person name="Fluegel L."/>
            <person name="Davis C.M."/>
            <person name="Simpson J.R."/>
            <person name="Lauterbach L."/>
            <person name="Steele A.D."/>
            <person name="Gui C."/>
            <person name="Meng S."/>
            <person name="Li G."/>
            <person name="Viehrig K."/>
            <person name="Ye F."/>
            <person name="Su P."/>
            <person name="Kiefer A.F."/>
            <person name="Nichols A."/>
            <person name="Cepeda A.J."/>
            <person name="Yan W."/>
            <person name="Fan B."/>
            <person name="Jiang Y."/>
            <person name="Adhikari A."/>
            <person name="Zheng C.-J."/>
            <person name="Schuster L."/>
            <person name="Cowan T.M."/>
            <person name="Smanski M.J."/>
            <person name="Chevrette M.G."/>
            <person name="De Carvalho L.P.S."/>
            <person name="Shen B."/>
        </authorList>
    </citation>
    <scope>NUCLEOTIDE SEQUENCE [LARGE SCALE GENOMIC DNA]</scope>
    <source>
        <strain evidence="2 3">NPDC019377</strain>
    </source>
</reference>
<dbReference type="SUPFAM" id="SSF159501">
    <property type="entry name" value="EreA/ChaN-like"/>
    <property type="match status" value="1"/>
</dbReference>
<feature type="region of interest" description="Disordered" evidence="1">
    <location>
        <begin position="28"/>
        <end position="77"/>
    </location>
</feature>
<evidence type="ECO:0000256" key="1">
    <source>
        <dbReference type="SAM" id="MobiDB-lite"/>
    </source>
</evidence>
<evidence type="ECO:0000313" key="3">
    <source>
        <dbReference type="Proteomes" id="UP001611494"/>
    </source>
</evidence>
<feature type="compositionally biased region" description="Basic and acidic residues" evidence="1">
    <location>
        <begin position="29"/>
        <end position="40"/>
    </location>
</feature>
<organism evidence="2 3">
    <name type="scientific">Nocardia testacea</name>
    <dbReference type="NCBI Taxonomy" id="248551"/>
    <lineage>
        <taxon>Bacteria</taxon>
        <taxon>Bacillati</taxon>
        <taxon>Actinomycetota</taxon>
        <taxon>Actinomycetes</taxon>
        <taxon>Mycobacteriales</taxon>
        <taxon>Nocardiaceae</taxon>
        <taxon>Nocardia</taxon>
    </lineage>
</organism>
<evidence type="ECO:0000313" key="2">
    <source>
        <dbReference type="EMBL" id="MFI2229612.1"/>
    </source>
</evidence>
<name>A0ABW7VSN6_9NOCA</name>
<dbReference type="Proteomes" id="UP001611494">
    <property type="component" value="Unassembled WGS sequence"/>
</dbReference>
<proteinExistence type="predicted"/>
<evidence type="ECO:0008006" key="4">
    <source>
        <dbReference type="Google" id="ProtNLM"/>
    </source>
</evidence>
<gene>
    <name evidence="2" type="ORF">ACH49Z_07150</name>
</gene>
<dbReference type="EMBL" id="JBIRYL010000001">
    <property type="protein sequence ID" value="MFI2229612.1"/>
    <property type="molecule type" value="Genomic_DNA"/>
</dbReference>
<keyword evidence="3" id="KW-1185">Reference proteome</keyword>
<dbReference type="Gene3D" id="3.40.50.11550">
    <property type="match status" value="1"/>
</dbReference>
<protein>
    <recommendedName>
        <fullName evidence="4">Haem-binding uptake Tiki superfamily ChaN domain-containing protein</fullName>
    </recommendedName>
</protein>
<accession>A0ABW7VSN6</accession>
<comment type="caution">
    <text evidence="2">The sequence shown here is derived from an EMBL/GenBank/DDBJ whole genome shotgun (WGS) entry which is preliminary data.</text>
</comment>
<dbReference type="RefSeq" id="WP_397060596.1">
    <property type="nucleotide sequence ID" value="NZ_JBIRYL010000001.1"/>
</dbReference>
<feature type="compositionally biased region" description="Basic and acidic residues" evidence="1">
    <location>
        <begin position="53"/>
        <end position="65"/>
    </location>
</feature>
<sequence length="285" mass="30532">MADGLRKREMPGIAGHYERAYRGPIGADGLRDSAGRHDDAQAAAARQLNDATEPVRRDGDEKTDLPDEGTAGFTPDSLDSVVANRRSVDWNAMVGDHRAVLLGELHYNAPGRAFLAGQARAMREAGITHFGVEAPPHSAFDELNAGRPADLTQVGLRHLSGYEEMMRAMNAEGITVVPLDMRRSAHPARDAQEVRDRHMAATIDGILSEDPDTKVAALLGSLHTSNSPHFPPNAGAILHAGPHSTTSIEFTGGYDRGNQLATVARKHNAAGETFVADLLDYHNAG</sequence>
<feature type="compositionally biased region" description="Low complexity" evidence="1">
    <location>
        <begin position="41"/>
        <end position="51"/>
    </location>
</feature>